<name>K9EHT0_9ACTO</name>
<accession>K9EHT0</accession>
<dbReference type="EMBL" id="AGWL01000003">
    <property type="protein sequence ID" value="EKU95371.1"/>
    <property type="molecule type" value="Genomic_DNA"/>
</dbReference>
<sequence>MLFFSRCLLRVLGLSEVPGAVFFRRPLPLSGPRNVPPSQRRPAPEGGPLPQNFPVPQGAPPVLPAGSAGVDSSRAQSTSGRQPPDSTIGIRTLETLLGLRVFTPQEALLQGVPYCLLRGRHFKRVARGFYALSSVVVTELDFLAALTRKHPSAVITHVSAARVWGLPLPSRLAVWEPDAPVHLRNGVKRRGKIVGQVRWGFGELPADDVVLIRHVSSGTELRIMTRERTFLDLCKSLSLMEATQVADHLLRVPREQFEARTNPYSTMDSLRSAVRKHRKIRGLPMARAALRHARVGADSPMETTSRLVIVAAGFPEPSVNKPITVLPNSLRTPDLQLTAYRLAIEYDGVVHLEPSQIARDAARAHERKSVGWSEIIARADDLHFRDTVIPFTEPPSPFHIWDQRGEEWRFCGNWSALGRNLNPVLPDLPWNICGLTERLGIILERQGFDLAAVKSAHPGVIL</sequence>
<protein>
    <recommendedName>
        <fullName evidence="4">AbiEi antitoxin C-terminal domain-containing protein</fullName>
    </recommendedName>
</protein>
<dbReference type="HOGENOM" id="CLU_591391_0_0_11"/>
<dbReference type="Proteomes" id="UP000009888">
    <property type="component" value="Unassembled WGS sequence"/>
</dbReference>
<dbReference type="STRING" id="202789.GCA_001457435_01394"/>
<evidence type="ECO:0008006" key="4">
    <source>
        <dbReference type="Google" id="ProtNLM"/>
    </source>
</evidence>
<feature type="compositionally biased region" description="Pro residues" evidence="1">
    <location>
        <begin position="45"/>
        <end position="63"/>
    </location>
</feature>
<dbReference type="eggNOG" id="COG2852">
    <property type="taxonomic scope" value="Bacteria"/>
</dbReference>
<reference evidence="2 3" key="1">
    <citation type="submission" date="2012-09" db="EMBL/GenBank/DDBJ databases">
        <title>The Genome Sequence of Actinobaculum massiliae ACS-171-V-COL2.</title>
        <authorList>
            <consortium name="The Broad Institute Genome Sequencing Platform"/>
            <person name="Earl A."/>
            <person name="Ward D."/>
            <person name="Feldgarden M."/>
            <person name="Gevers D."/>
            <person name="Saerens B."/>
            <person name="Vaneechoutte M."/>
            <person name="Walker B."/>
            <person name="Young S.K."/>
            <person name="Zeng Q."/>
            <person name="Gargeya S."/>
            <person name="Fitzgerald M."/>
            <person name="Haas B."/>
            <person name="Abouelleil A."/>
            <person name="Alvarado L."/>
            <person name="Arachchi H.M."/>
            <person name="Berlin A."/>
            <person name="Chapman S.B."/>
            <person name="Goldberg J."/>
            <person name="Griggs A."/>
            <person name="Gujja S."/>
            <person name="Hansen M."/>
            <person name="Howarth C."/>
            <person name="Imamovic A."/>
            <person name="Larimer J."/>
            <person name="McCowen C."/>
            <person name="Montmayeur A."/>
            <person name="Murphy C."/>
            <person name="Neiman D."/>
            <person name="Pearson M."/>
            <person name="Priest M."/>
            <person name="Roberts A."/>
            <person name="Saif S."/>
            <person name="Shea T."/>
            <person name="Sisk P."/>
            <person name="Sykes S."/>
            <person name="Wortman J."/>
            <person name="Nusbaum C."/>
            <person name="Birren B."/>
        </authorList>
    </citation>
    <scope>NUCLEOTIDE SEQUENCE [LARGE SCALE GENOMIC DNA]</scope>
    <source>
        <strain evidence="3">ACS-171-V-Col2</strain>
    </source>
</reference>
<dbReference type="AlphaFoldDB" id="K9EHT0"/>
<gene>
    <name evidence="2" type="ORF">HMPREF9233_00736</name>
</gene>
<evidence type="ECO:0000313" key="2">
    <source>
        <dbReference type="EMBL" id="EKU95371.1"/>
    </source>
</evidence>
<comment type="caution">
    <text evidence="2">The sequence shown here is derived from an EMBL/GenBank/DDBJ whole genome shotgun (WGS) entry which is preliminary data.</text>
</comment>
<feature type="compositionally biased region" description="Polar residues" evidence="1">
    <location>
        <begin position="73"/>
        <end position="85"/>
    </location>
</feature>
<feature type="region of interest" description="Disordered" evidence="1">
    <location>
        <begin position="31"/>
        <end position="87"/>
    </location>
</feature>
<proteinExistence type="predicted"/>
<keyword evidence="3" id="KW-1185">Reference proteome</keyword>
<dbReference type="PATRIC" id="fig|883066.3.peg.760"/>
<organism evidence="2 3">
    <name type="scientific">Actinobaculum massiliense ACS-171-V-Col2</name>
    <dbReference type="NCBI Taxonomy" id="883066"/>
    <lineage>
        <taxon>Bacteria</taxon>
        <taxon>Bacillati</taxon>
        <taxon>Actinomycetota</taxon>
        <taxon>Actinomycetes</taxon>
        <taxon>Actinomycetales</taxon>
        <taxon>Actinomycetaceae</taxon>
        <taxon>Actinobaculum</taxon>
    </lineage>
</organism>
<evidence type="ECO:0000313" key="3">
    <source>
        <dbReference type="Proteomes" id="UP000009888"/>
    </source>
</evidence>
<evidence type="ECO:0000256" key="1">
    <source>
        <dbReference type="SAM" id="MobiDB-lite"/>
    </source>
</evidence>